<keyword evidence="2" id="KW-1185">Reference proteome</keyword>
<evidence type="ECO:0000313" key="1">
    <source>
        <dbReference type="EMBL" id="KAK4592838.1"/>
    </source>
</evidence>
<dbReference type="InterPro" id="IPR044974">
    <property type="entry name" value="Disease_R_plants"/>
</dbReference>
<organism evidence="1 2">
    <name type="scientific">Quercus rubra</name>
    <name type="common">Northern red oak</name>
    <name type="synonym">Quercus borealis</name>
    <dbReference type="NCBI Taxonomy" id="3512"/>
    <lineage>
        <taxon>Eukaryota</taxon>
        <taxon>Viridiplantae</taxon>
        <taxon>Streptophyta</taxon>
        <taxon>Embryophyta</taxon>
        <taxon>Tracheophyta</taxon>
        <taxon>Spermatophyta</taxon>
        <taxon>Magnoliopsida</taxon>
        <taxon>eudicotyledons</taxon>
        <taxon>Gunneridae</taxon>
        <taxon>Pentapetalae</taxon>
        <taxon>rosids</taxon>
        <taxon>fabids</taxon>
        <taxon>Fagales</taxon>
        <taxon>Fagaceae</taxon>
        <taxon>Quercus</taxon>
    </lineage>
</organism>
<evidence type="ECO:0000313" key="2">
    <source>
        <dbReference type="Proteomes" id="UP001324115"/>
    </source>
</evidence>
<sequence>MDETTIWMHDLLQEMGRSIVYQEFPKEPGKRSKLWLFEDVEDVLTKNIETEAIQGIVLKLSIDSTPKEAHWNPESFSKMQHLKLLIIDNVYLLQGPKHLPNGLRILDWGMYPSKYFPSSFQSKVI</sequence>
<protein>
    <submittedName>
        <fullName evidence="1">Uncharacterized protein</fullName>
    </submittedName>
</protein>
<comment type="caution">
    <text evidence="1">The sequence shown here is derived from an EMBL/GenBank/DDBJ whole genome shotgun (WGS) entry which is preliminary data.</text>
</comment>
<dbReference type="PANTHER" id="PTHR11017">
    <property type="entry name" value="LEUCINE-RICH REPEAT-CONTAINING PROTEIN"/>
    <property type="match status" value="1"/>
</dbReference>
<dbReference type="EMBL" id="JAXUIC010000004">
    <property type="protein sequence ID" value="KAK4592838.1"/>
    <property type="molecule type" value="Genomic_DNA"/>
</dbReference>
<gene>
    <name evidence="1" type="ORF">RGQ29_017121</name>
</gene>
<reference evidence="1 2" key="1">
    <citation type="journal article" date="2023" name="G3 (Bethesda)">
        <title>A haplotype-resolved chromosome-scale genome for Quercus rubra L. provides insights into the genetics of adaptive traits for red oak species.</title>
        <authorList>
            <person name="Kapoor B."/>
            <person name="Jenkins J."/>
            <person name="Schmutz J."/>
            <person name="Zhebentyayeva T."/>
            <person name="Kuelheim C."/>
            <person name="Coggeshall M."/>
            <person name="Heim C."/>
            <person name="Lasky J.R."/>
            <person name="Leites L."/>
            <person name="Islam-Faridi N."/>
            <person name="Romero-Severson J."/>
            <person name="DeLeo V.L."/>
            <person name="Lucas S.M."/>
            <person name="Lazic D."/>
            <person name="Gailing O."/>
            <person name="Carlson J."/>
            <person name="Staton M."/>
        </authorList>
    </citation>
    <scope>NUCLEOTIDE SEQUENCE [LARGE SCALE GENOMIC DNA]</scope>
    <source>
        <strain evidence="1">Pseudo-F2</strain>
    </source>
</reference>
<dbReference type="AlphaFoldDB" id="A0AAN7ISU3"/>
<dbReference type="Proteomes" id="UP001324115">
    <property type="component" value="Unassembled WGS sequence"/>
</dbReference>
<dbReference type="PANTHER" id="PTHR11017:SF527">
    <property type="entry name" value="TMV RESISTANCE PROTEIN N-LIKE"/>
    <property type="match status" value="1"/>
</dbReference>
<accession>A0AAN7ISU3</accession>
<dbReference type="GO" id="GO:0006952">
    <property type="term" value="P:defense response"/>
    <property type="evidence" value="ECO:0007669"/>
    <property type="project" value="InterPro"/>
</dbReference>
<proteinExistence type="predicted"/>
<name>A0AAN7ISU3_QUERU</name>